<protein>
    <submittedName>
        <fullName evidence="1">Uncharacterized protein</fullName>
    </submittedName>
</protein>
<gene>
    <name evidence="1" type="ordered locus">EFER_1880</name>
</gene>
<dbReference type="HOGENOM" id="CLU_3233393_0_0_6"/>
<keyword evidence="2" id="KW-1185">Reference proteome</keyword>
<name>B7LT87_ESCF3</name>
<accession>B7LT87</accession>
<dbReference type="EMBL" id="CU928158">
    <property type="protein sequence ID" value="CAQ89391.1"/>
    <property type="molecule type" value="Genomic_DNA"/>
</dbReference>
<evidence type="ECO:0000313" key="1">
    <source>
        <dbReference type="EMBL" id="CAQ89391.1"/>
    </source>
</evidence>
<proteinExistence type="predicted"/>
<dbReference type="AlphaFoldDB" id="B7LT87"/>
<organism evidence="1 2">
    <name type="scientific">Escherichia fergusonii (strain ATCC 35469 / DSM 13698 / CCUG 18766 / IAM 14443 / JCM 21226 / LMG 7866 / NBRC 102419 / NCTC 12128 / CDC 0568-73)</name>
    <dbReference type="NCBI Taxonomy" id="585054"/>
    <lineage>
        <taxon>Bacteria</taxon>
        <taxon>Pseudomonadati</taxon>
        <taxon>Pseudomonadota</taxon>
        <taxon>Gammaproteobacteria</taxon>
        <taxon>Enterobacterales</taxon>
        <taxon>Enterobacteriaceae</taxon>
        <taxon>Escherichia</taxon>
    </lineage>
</organism>
<reference evidence="2" key="1">
    <citation type="journal article" date="2009" name="PLoS Genet.">
        <title>Organised genome dynamics in the Escherichia coli species results in highly diverse adaptive paths.</title>
        <authorList>
            <person name="Touchon M."/>
            <person name="Hoede C."/>
            <person name="Tenaillon O."/>
            <person name="Barbe V."/>
            <person name="Baeriswyl S."/>
            <person name="Bidet P."/>
            <person name="Bingen E."/>
            <person name="Bonacorsi S."/>
            <person name="Bouchier C."/>
            <person name="Bouvet O."/>
            <person name="Calteau A."/>
            <person name="Chiapello H."/>
            <person name="Clermont O."/>
            <person name="Cruveiller S."/>
            <person name="Danchin A."/>
            <person name="Diard M."/>
            <person name="Dossat C."/>
            <person name="Karoui M.E."/>
            <person name="Frapy E."/>
            <person name="Garry L."/>
            <person name="Ghigo J.M."/>
            <person name="Gilles A.M."/>
            <person name="Johnson J."/>
            <person name="Le Bouguenec C."/>
            <person name="Lescat M."/>
            <person name="Mangenot S."/>
            <person name="Martinez-Jehanne V."/>
            <person name="Matic I."/>
            <person name="Nassif X."/>
            <person name="Oztas S."/>
            <person name="Petit M.A."/>
            <person name="Pichon C."/>
            <person name="Rouy Z."/>
            <person name="Ruf C.S."/>
            <person name="Schneider D."/>
            <person name="Tourret J."/>
            <person name="Vacherie B."/>
            <person name="Vallenet D."/>
            <person name="Medigue C."/>
            <person name="Rocha E.P.C."/>
            <person name="Denamur E."/>
        </authorList>
    </citation>
    <scope>NUCLEOTIDE SEQUENCE [LARGE SCALE GENOMIC DNA]</scope>
    <source>
        <strain evidence="2">ATCC 35469 / DSM 13698 / BCRC 15582 / CCUG 18766 / IAM 14443 / JCM 21226 / LMG 7866 / NBRC 102419 / NCTC 12128 / CDC 0568-73</strain>
    </source>
</reference>
<dbReference type="KEGG" id="efe:EFER_1880"/>
<sequence>MLISIRSILMDKQALRQLNPGNVQRAGSWIKHLSDPLASLCNYPGDRSPEFV</sequence>
<evidence type="ECO:0000313" key="2">
    <source>
        <dbReference type="Proteomes" id="UP000000745"/>
    </source>
</evidence>
<dbReference type="Proteomes" id="UP000000745">
    <property type="component" value="Chromosome"/>
</dbReference>